<name>A0A6M0RC76_9CLOT</name>
<dbReference type="InterPro" id="IPR021695">
    <property type="entry name" value="Phage_KPP10_Orf10"/>
</dbReference>
<organism evidence="1 2">
    <name type="scientific">Clostridium niameyense</name>
    <dbReference type="NCBI Taxonomy" id="1622073"/>
    <lineage>
        <taxon>Bacteria</taxon>
        <taxon>Bacillati</taxon>
        <taxon>Bacillota</taxon>
        <taxon>Clostridia</taxon>
        <taxon>Eubacteriales</taxon>
        <taxon>Clostridiaceae</taxon>
        <taxon>Clostridium</taxon>
    </lineage>
</organism>
<dbReference type="EMBL" id="SXDP01000013">
    <property type="protein sequence ID" value="NEZ47782.1"/>
    <property type="molecule type" value="Genomic_DNA"/>
</dbReference>
<keyword evidence="2" id="KW-1185">Reference proteome</keyword>
<reference evidence="1 2" key="1">
    <citation type="submission" date="2019-04" db="EMBL/GenBank/DDBJ databases">
        <title>Genome sequencing of Clostridium botulinum Groups I-IV and Clostridium butyricum.</title>
        <authorList>
            <person name="Brunt J."/>
            <person name="Van Vliet A.H.M."/>
            <person name="Stringer S.C."/>
            <person name="Carter A.T."/>
            <person name="Peck M.W."/>
        </authorList>
    </citation>
    <scope>NUCLEOTIDE SEQUENCE [LARGE SCALE GENOMIC DNA]</scope>
    <source>
        <strain evidence="1 2">IFR 18/094</strain>
    </source>
</reference>
<evidence type="ECO:0000313" key="1">
    <source>
        <dbReference type="EMBL" id="NEZ47782.1"/>
    </source>
</evidence>
<dbReference type="AlphaFoldDB" id="A0A6M0RC76"/>
<dbReference type="Proteomes" id="UP000473885">
    <property type="component" value="Unassembled WGS sequence"/>
</dbReference>
<sequence>MVKPYSPELVNLIITHSRGTHYVTGYSNGSEITCERESDKYIKHTGMKGDTTYARSLDKSGTITFSLKTDSPSNKILNQLSEGDTTFDAQLVDGNDVSKAKAGGIDCVIMKPANMVRGPEVGEQEWVIAVPSLEIKYE</sequence>
<evidence type="ECO:0000313" key="2">
    <source>
        <dbReference type="Proteomes" id="UP000473885"/>
    </source>
</evidence>
<proteinExistence type="predicted"/>
<accession>A0A6M0RC76</accession>
<dbReference type="NCBIfam" id="NF047581">
    <property type="entry name" value="gp105_phage_fam"/>
    <property type="match status" value="1"/>
</dbReference>
<gene>
    <name evidence="1" type="ORF">FDF74_11380</name>
</gene>
<dbReference type="RefSeq" id="WP_163249670.1">
    <property type="nucleotide sequence ID" value="NZ_SXDP01000013.1"/>
</dbReference>
<protein>
    <submittedName>
        <fullName evidence="1">DUF3277 family protein</fullName>
    </submittedName>
</protein>
<comment type="caution">
    <text evidence="1">The sequence shown here is derived from an EMBL/GenBank/DDBJ whole genome shotgun (WGS) entry which is preliminary data.</text>
</comment>